<reference evidence="3" key="3">
    <citation type="submission" date="2015-04" db="UniProtKB">
        <authorList>
            <consortium name="EnsemblPlants"/>
        </authorList>
    </citation>
    <scope>IDENTIFICATION</scope>
</reference>
<dbReference type="Gramene" id="LPERR03G22030.1">
    <property type="protein sequence ID" value="LPERR03G22030.1"/>
    <property type="gene ID" value="LPERR03G22030"/>
</dbReference>
<name>A0A0D9VWJ3_9ORYZ</name>
<reference evidence="4" key="2">
    <citation type="submission" date="2013-12" db="EMBL/GenBank/DDBJ databases">
        <authorList>
            <person name="Yu Y."/>
            <person name="Lee S."/>
            <person name="de Baynast K."/>
            <person name="Wissotski M."/>
            <person name="Liu L."/>
            <person name="Talag J."/>
            <person name="Goicoechea J."/>
            <person name="Angelova A."/>
            <person name="Jetty R."/>
            <person name="Kudrna D."/>
            <person name="Golser W."/>
            <person name="Rivera L."/>
            <person name="Zhang J."/>
            <person name="Wing R."/>
        </authorList>
    </citation>
    <scope>NUCLEOTIDE SEQUENCE</scope>
</reference>
<feature type="chain" id="PRO_5002348127" evidence="2">
    <location>
        <begin position="33"/>
        <end position="93"/>
    </location>
</feature>
<dbReference type="HOGENOM" id="CLU_181811_0_0_1"/>
<feature type="compositionally biased region" description="Low complexity" evidence="1">
    <location>
        <begin position="80"/>
        <end position="93"/>
    </location>
</feature>
<accession>A0A0D9VWJ3</accession>
<feature type="region of interest" description="Disordered" evidence="1">
    <location>
        <begin position="62"/>
        <end position="93"/>
    </location>
</feature>
<evidence type="ECO:0000313" key="3">
    <source>
        <dbReference type="EnsemblPlants" id="LPERR03G22030.1"/>
    </source>
</evidence>
<dbReference type="AlphaFoldDB" id="A0A0D9VWJ3"/>
<sequence length="93" mass="9546">MARSINNLVRAFVMAIMLVIFLAATSPAFCRAGVVAARPLMHDDGGAAAAAAAALQIGHDQQQAGGRRLVDVDESKAGGSSHSNHSNNPNNPP</sequence>
<reference evidence="3 4" key="1">
    <citation type="submission" date="2012-08" db="EMBL/GenBank/DDBJ databases">
        <title>Oryza genome evolution.</title>
        <authorList>
            <person name="Wing R.A."/>
        </authorList>
    </citation>
    <scope>NUCLEOTIDE SEQUENCE</scope>
</reference>
<evidence type="ECO:0000256" key="1">
    <source>
        <dbReference type="SAM" id="MobiDB-lite"/>
    </source>
</evidence>
<evidence type="ECO:0000256" key="2">
    <source>
        <dbReference type="SAM" id="SignalP"/>
    </source>
</evidence>
<organism evidence="3 4">
    <name type="scientific">Leersia perrieri</name>
    <dbReference type="NCBI Taxonomy" id="77586"/>
    <lineage>
        <taxon>Eukaryota</taxon>
        <taxon>Viridiplantae</taxon>
        <taxon>Streptophyta</taxon>
        <taxon>Embryophyta</taxon>
        <taxon>Tracheophyta</taxon>
        <taxon>Spermatophyta</taxon>
        <taxon>Magnoliopsida</taxon>
        <taxon>Liliopsida</taxon>
        <taxon>Poales</taxon>
        <taxon>Poaceae</taxon>
        <taxon>BOP clade</taxon>
        <taxon>Oryzoideae</taxon>
        <taxon>Oryzeae</taxon>
        <taxon>Oryzinae</taxon>
        <taxon>Leersia</taxon>
    </lineage>
</organism>
<dbReference type="EnsemblPlants" id="LPERR03G22030.1">
    <property type="protein sequence ID" value="LPERR03G22030.1"/>
    <property type="gene ID" value="LPERR03G22030"/>
</dbReference>
<keyword evidence="2" id="KW-0732">Signal</keyword>
<keyword evidence="4" id="KW-1185">Reference proteome</keyword>
<evidence type="ECO:0000313" key="4">
    <source>
        <dbReference type="Proteomes" id="UP000032180"/>
    </source>
</evidence>
<dbReference type="Proteomes" id="UP000032180">
    <property type="component" value="Chromosome 3"/>
</dbReference>
<feature type="signal peptide" evidence="2">
    <location>
        <begin position="1"/>
        <end position="32"/>
    </location>
</feature>
<proteinExistence type="predicted"/>
<protein>
    <submittedName>
        <fullName evidence="3">Uncharacterized protein</fullName>
    </submittedName>
</protein>